<keyword evidence="4" id="KW-0732">Signal</keyword>
<evidence type="ECO:0000256" key="2">
    <source>
        <dbReference type="ARBA" id="ARBA00022553"/>
    </source>
</evidence>
<dbReference type="Proteomes" id="UP000326877">
    <property type="component" value="Unassembled WGS sequence"/>
</dbReference>
<dbReference type="OrthoDB" id="4291851at2759"/>
<dbReference type="SMART" id="SM00825">
    <property type="entry name" value="PKS_KS"/>
    <property type="match status" value="1"/>
</dbReference>
<evidence type="ECO:0000259" key="5">
    <source>
        <dbReference type="PROSITE" id="PS52004"/>
    </source>
</evidence>
<keyword evidence="2" id="KW-0597">Phosphoprotein</keyword>
<evidence type="ECO:0000256" key="1">
    <source>
        <dbReference type="ARBA" id="ARBA00022450"/>
    </source>
</evidence>
<evidence type="ECO:0000313" key="6">
    <source>
        <dbReference type="EMBL" id="KAE8391470.1"/>
    </source>
</evidence>
<organism evidence="6">
    <name type="scientific">Petromyces alliaceus</name>
    <name type="common">Aspergillus alliaceus</name>
    <dbReference type="NCBI Taxonomy" id="209559"/>
    <lineage>
        <taxon>Eukaryota</taxon>
        <taxon>Fungi</taxon>
        <taxon>Dikarya</taxon>
        <taxon>Ascomycota</taxon>
        <taxon>Pezizomycotina</taxon>
        <taxon>Eurotiomycetes</taxon>
        <taxon>Eurotiomycetidae</taxon>
        <taxon>Eurotiales</taxon>
        <taxon>Aspergillaceae</taxon>
        <taxon>Aspergillus</taxon>
        <taxon>Aspergillus subgen. Circumdati</taxon>
    </lineage>
</organism>
<dbReference type="Gene3D" id="3.40.47.10">
    <property type="match status" value="1"/>
</dbReference>
<protein>
    <submittedName>
        <fullName evidence="6">Thiolase-like protein</fullName>
    </submittedName>
</protein>
<dbReference type="Pfam" id="PF00109">
    <property type="entry name" value="ketoacyl-synt"/>
    <property type="match status" value="1"/>
</dbReference>
<keyword evidence="3" id="KW-0808">Transferase</keyword>
<dbReference type="InterPro" id="IPR014030">
    <property type="entry name" value="Ketoacyl_synth_N"/>
</dbReference>
<accession>A0A5N7CBD7</accession>
<feature type="domain" description="Ketosynthase family 3 (KS3)" evidence="5">
    <location>
        <begin position="1"/>
        <end position="329"/>
    </location>
</feature>
<dbReference type="GO" id="GO:0004312">
    <property type="term" value="F:fatty acid synthase activity"/>
    <property type="evidence" value="ECO:0007669"/>
    <property type="project" value="TreeGrafter"/>
</dbReference>
<dbReference type="InterPro" id="IPR014031">
    <property type="entry name" value="Ketoacyl_synth_C"/>
</dbReference>
<gene>
    <name evidence="6" type="ORF">BDV23DRAFT_182525</name>
</gene>
<evidence type="ECO:0000256" key="3">
    <source>
        <dbReference type="RuleBase" id="RU003694"/>
    </source>
</evidence>
<feature type="signal peptide" evidence="4">
    <location>
        <begin position="1"/>
        <end position="21"/>
    </location>
</feature>
<evidence type="ECO:0000256" key="4">
    <source>
        <dbReference type="SAM" id="SignalP"/>
    </source>
</evidence>
<dbReference type="GO" id="GO:0044550">
    <property type="term" value="P:secondary metabolite biosynthetic process"/>
    <property type="evidence" value="ECO:0007669"/>
    <property type="project" value="UniProtKB-ARBA"/>
</dbReference>
<dbReference type="Pfam" id="PF02801">
    <property type="entry name" value="Ketoacyl-synt_C"/>
    <property type="match status" value="1"/>
</dbReference>
<comment type="similarity">
    <text evidence="3">Belongs to the thiolase-like superfamily. Beta-ketoacyl-ACP synthases family.</text>
</comment>
<dbReference type="InterPro" id="IPR016039">
    <property type="entry name" value="Thiolase-like"/>
</dbReference>
<dbReference type="AlphaFoldDB" id="A0A5N7CBD7"/>
<feature type="chain" id="PRO_5024939447" evidence="4">
    <location>
        <begin position="22"/>
        <end position="375"/>
    </location>
</feature>
<dbReference type="InterPro" id="IPR020841">
    <property type="entry name" value="PKS_Beta-ketoAc_synthase_dom"/>
</dbReference>
<dbReference type="EMBL" id="ML735245">
    <property type="protein sequence ID" value="KAE8391470.1"/>
    <property type="molecule type" value="Genomic_DNA"/>
</dbReference>
<dbReference type="PANTHER" id="PTHR43775:SF21">
    <property type="entry name" value="NON-REDUCING POLYKETIDE SYNTHASE AUSA-RELATED"/>
    <property type="match status" value="1"/>
</dbReference>
<dbReference type="InterPro" id="IPR050091">
    <property type="entry name" value="PKS_NRPS_Biosynth_Enz"/>
</dbReference>
<name>A0A5N7CBD7_PETAA</name>
<dbReference type="PANTHER" id="PTHR43775">
    <property type="entry name" value="FATTY ACID SYNTHASE"/>
    <property type="match status" value="1"/>
</dbReference>
<keyword evidence="1" id="KW-0596">Phosphopantetheine</keyword>
<dbReference type="CDD" id="cd00833">
    <property type="entry name" value="PKS"/>
    <property type="match status" value="1"/>
</dbReference>
<dbReference type="SUPFAM" id="SSF53901">
    <property type="entry name" value="Thiolase-like"/>
    <property type="match status" value="1"/>
</dbReference>
<sequence>MYGLMHISFLGFALALATTGAAKMTTVGFETTEGSFGESVPLNECHNVQVEDTIAVYVSQYCRVFVGQECTGRQILLNPGEHPSKWPIPMINSVVGFVLLPRSAVAEAGDEVPRPTRVPGAGGVNATSNYVTSQDLVAANFLSASHGPCRPFDGPKDGFSRGGRGFVLLKRLSDAVADRDNILGVNSGCATNQNSNTSTITVPDSQSQVDVYQRELQAAGLNPPDISFVKAHGTGRAHGDPIKCIRQVFGGRDRGTLLCMGSLKAIIGHTGAASGVAIILKVLLMLKHREIPPQANFATLNPTIPSLNNDRIVISTDPGGGNRGFVLPALTAMAPQGIIPPWWYASLQSQSRRSILISRNNLFASERFAERFSIC</sequence>
<dbReference type="GO" id="GO:0006633">
    <property type="term" value="P:fatty acid biosynthetic process"/>
    <property type="evidence" value="ECO:0007669"/>
    <property type="project" value="TreeGrafter"/>
</dbReference>
<reference evidence="6" key="1">
    <citation type="submission" date="2019-04" db="EMBL/GenBank/DDBJ databases">
        <title>Friends and foes A comparative genomics studyof 23 Aspergillus species from section Flavi.</title>
        <authorList>
            <consortium name="DOE Joint Genome Institute"/>
            <person name="Kjaerbolling I."/>
            <person name="Vesth T."/>
            <person name="Frisvad J.C."/>
            <person name="Nybo J.L."/>
            <person name="Theobald S."/>
            <person name="Kildgaard S."/>
            <person name="Isbrandt T."/>
            <person name="Kuo A."/>
            <person name="Sato A."/>
            <person name="Lyhne E.K."/>
            <person name="Kogle M.E."/>
            <person name="Wiebenga A."/>
            <person name="Kun R.S."/>
            <person name="Lubbers R.J."/>
            <person name="Makela M.R."/>
            <person name="Barry K."/>
            <person name="Chovatia M."/>
            <person name="Clum A."/>
            <person name="Daum C."/>
            <person name="Haridas S."/>
            <person name="He G."/>
            <person name="LaButti K."/>
            <person name="Lipzen A."/>
            <person name="Mondo S."/>
            <person name="Riley R."/>
            <person name="Salamov A."/>
            <person name="Simmons B.A."/>
            <person name="Magnuson J.K."/>
            <person name="Henrissat B."/>
            <person name="Mortensen U.H."/>
            <person name="Larsen T.O."/>
            <person name="Devries R.P."/>
            <person name="Grigoriev I.V."/>
            <person name="Machida M."/>
            <person name="Baker S.E."/>
            <person name="Andersen M.R."/>
        </authorList>
    </citation>
    <scope>NUCLEOTIDE SEQUENCE [LARGE SCALE GENOMIC DNA]</scope>
    <source>
        <strain evidence="6">IBT 14317</strain>
    </source>
</reference>
<proteinExistence type="inferred from homology"/>
<dbReference type="PROSITE" id="PS52004">
    <property type="entry name" value="KS3_2"/>
    <property type="match status" value="1"/>
</dbReference>